<reference evidence="2 3" key="1">
    <citation type="submission" date="2024-01" db="EMBL/GenBank/DDBJ databases">
        <authorList>
            <person name="Waweru B."/>
        </authorList>
    </citation>
    <scope>NUCLEOTIDE SEQUENCE [LARGE SCALE GENOMIC DNA]</scope>
</reference>
<proteinExistence type="predicted"/>
<keyword evidence="3" id="KW-1185">Reference proteome</keyword>
<evidence type="ECO:0000313" key="2">
    <source>
        <dbReference type="EMBL" id="CAK7351543.1"/>
    </source>
</evidence>
<gene>
    <name evidence="2" type="ORF">DCAF_LOCUS23906</name>
</gene>
<evidence type="ECO:0000313" key="3">
    <source>
        <dbReference type="Proteomes" id="UP001314170"/>
    </source>
</evidence>
<protein>
    <submittedName>
        <fullName evidence="2">Uncharacterized protein</fullName>
    </submittedName>
</protein>
<name>A0AAV1SI54_9ROSI</name>
<organism evidence="2 3">
    <name type="scientific">Dovyalis caffra</name>
    <dbReference type="NCBI Taxonomy" id="77055"/>
    <lineage>
        <taxon>Eukaryota</taxon>
        <taxon>Viridiplantae</taxon>
        <taxon>Streptophyta</taxon>
        <taxon>Embryophyta</taxon>
        <taxon>Tracheophyta</taxon>
        <taxon>Spermatophyta</taxon>
        <taxon>Magnoliopsida</taxon>
        <taxon>eudicotyledons</taxon>
        <taxon>Gunneridae</taxon>
        <taxon>Pentapetalae</taxon>
        <taxon>rosids</taxon>
        <taxon>fabids</taxon>
        <taxon>Malpighiales</taxon>
        <taxon>Salicaceae</taxon>
        <taxon>Flacourtieae</taxon>
        <taxon>Dovyalis</taxon>
    </lineage>
</organism>
<feature type="region of interest" description="Disordered" evidence="1">
    <location>
        <begin position="1"/>
        <end position="22"/>
    </location>
</feature>
<evidence type="ECO:0000256" key="1">
    <source>
        <dbReference type="SAM" id="MobiDB-lite"/>
    </source>
</evidence>
<comment type="caution">
    <text evidence="2">The sequence shown here is derived from an EMBL/GenBank/DDBJ whole genome shotgun (WGS) entry which is preliminary data.</text>
</comment>
<sequence length="56" mass="6142">IAPMPTAEPQRMHPMVLHNMGPKPSSMALLTVSGKRVPEAPTCYSRLNNLENGELQ</sequence>
<feature type="non-terminal residue" evidence="2">
    <location>
        <position position="1"/>
    </location>
</feature>
<accession>A0AAV1SI54</accession>
<dbReference type="EMBL" id="CAWUPB010001184">
    <property type="protein sequence ID" value="CAK7351543.1"/>
    <property type="molecule type" value="Genomic_DNA"/>
</dbReference>
<dbReference type="AlphaFoldDB" id="A0AAV1SI54"/>
<dbReference type="Proteomes" id="UP001314170">
    <property type="component" value="Unassembled WGS sequence"/>
</dbReference>